<evidence type="ECO:0000256" key="1">
    <source>
        <dbReference type="ARBA" id="ARBA00022723"/>
    </source>
</evidence>
<feature type="compositionally biased region" description="Basic and acidic residues" evidence="4">
    <location>
        <begin position="85"/>
        <end position="103"/>
    </location>
</feature>
<protein>
    <submittedName>
        <fullName evidence="5">Zinc finger BED domain-containing 4-like</fullName>
    </submittedName>
</protein>
<dbReference type="InterPro" id="IPR036236">
    <property type="entry name" value="Znf_C2H2_sf"/>
</dbReference>
<dbReference type="GO" id="GO:0003677">
    <property type="term" value="F:DNA binding"/>
    <property type="evidence" value="ECO:0007669"/>
    <property type="project" value="InterPro"/>
</dbReference>
<evidence type="ECO:0000313" key="6">
    <source>
        <dbReference type="Proteomes" id="UP001152795"/>
    </source>
</evidence>
<keyword evidence="6" id="KW-1185">Reference proteome</keyword>
<feature type="compositionally biased region" description="Basic and acidic residues" evidence="4">
    <location>
        <begin position="65"/>
        <end position="76"/>
    </location>
</feature>
<dbReference type="PROSITE" id="PS50808">
    <property type="entry name" value="ZF_BED"/>
    <property type="match status" value="1"/>
</dbReference>
<dbReference type="Pfam" id="PF02892">
    <property type="entry name" value="zf-BED"/>
    <property type="match status" value="1"/>
</dbReference>
<organism evidence="5 6">
    <name type="scientific">Paramuricea clavata</name>
    <name type="common">Red gorgonian</name>
    <name type="synonym">Violescent sea-whip</name>
    <dbReference type="NCBI Taxonomy" id="317549"/>
    <lineage>
        <taxon>Eukaryota</taxon>
        <taxon>Metazoa</taxon>
        <taxon>Cnidaria</taxon>
        <taxon>Anthozoa</taxon>
        <taxon>Octocorallia</taxon>
        <taxon>Malacalcyonacea</taxon>
        <taxon>Plexauridae</taxon>
        <taxon>Paramuricea</taxon>
    </lineage>
</organism>
<evidence type="ECO:0000313" key="5">
    <source>
        <dbReference type="EMBL" id="CAB3986081.1"/>
    </source>
</evidence>
<sequence length="111" mass="12541">MSIIWQFFTVEDQSDTVAKCKLCLKGLRRGKFGCLPKDFSTSPLHKHMKSMHAVEYRKAEETALCEAKSRTEEKADTGPSGSVSKAEEADRYNSDDPGRKLQPEKVLGYQR</sequence>
<dbReference type="SUPFAM" id="SSF57667">
    <property type="entry name" value="beta-beta-alpha zinc fingers"/>
    <property type="match status" value="1"/>
</dbReference>
<gene>
    <name evidence="5" type="ORF">PACLA_8A049432</name>
</gene>
<dbReference type="GO" id="GO:0008270">
    <property type="term" value="F:zinc ion binding"/>
    <property type="evidence" value="ECO:0007669"/>
    <property type="project" value="UniProtKB-KW"/>
</dbReference>
<name>A0A6S7GN42_PARCT</name>
<feature type="region of interest" description="Disordered" evidence="4">
    <location>
        <begin position="65"/>
        <end position="111"/>
    </location>
</feature>
<keyword evidence="2" id="KW-0863">Zinc-finger</keyword>
<comment type="caution">
    <text evidence="5">The sequence shown here is derived from an EMBL/GenBank/DDBJ whole genome shotgun (WGS) entry which is preliminary data.</text>
</comment>
<dbReference type="EMBL" id="CACRXK020000961">
    <property type="protein sequence ID" value="CAB3986081.1"/>
    <property type="molecule type" value="Genomic_DNA"/>
</dbReference>
<dbReference type="InterPro" id="IPR003656">
    <property type="entry name" value="Znf_BED"/>
</dbReference>
<keyword evidence="1" id="KW-0479">Metal-binding</keyword>
<dbReference type="AlphaFoldDB" id="A0A6S7GN42"/>
<evidence type="ECO:0000256" key="2">
    <source>
        <dbReference type="ARBA" id="ARBA00022771"/>
    </source>
</evidence>
<proteinExistence type="predicted"/>
<reference evidence="5" key="1">
    <citation type="submission" date="2020-04" db="EMBL/GenBank/DDBJ databases">
        <authorList>
            <person name="Alioto T."/>
            <person name="Alioto T."/>
            <person name="Gomez Garrido J."/>
        </authorList>
    </citation>
    <scope>NUCLEOTIDE SEQUENCE</scope>
    <source>
        <strain evidence="5">A484AB</strain>
    </source>
</reference>
<evidence type="ECO:0000256" key="4">
    <source>
        <dbReference type="SAM" id="MobiDB-lite"/>
    </source>
</evidence>
<accession>A0A6S7GN42</accession>
<keyword evidence="3" id="KW-0862">Zinc</keyword>
<evidence type="ECO:0000256" key="3">
    <source>
        <dbReference type="ARBA" id="ARBA00022833"/>
    </source>
</evidence>
<dbReference type="Proteomes" id="UP001152795">
    <property type="component" value="Unassembled WGS sequence"/>
</dbReference>